<dbReference type="InterPro" id="IPR024083">
    <property type="entry name" value="Fumarase/histidase_N"/>
</dbReference>
<proteinExistence type="predicted"/>
<dbReference type="GO" id="GO:0016841">
    <property type="term" value="F:ammonia-lyase activity"/>
    <property type="evidence" value="ECO:0007669"/>
    <property type="project" value="UniProtKB-ARBA"/>
</dbReference>
<evidence type="ECO:0000256" key="1">
    <source>
        <dbReference type="ARBA" id="ARBA00023239"/>
    </source>
</evidence>
<dbReference type="InterPro" id="IPR008948">
    <property type="entry name" value="L-Aspartase-like"/>
</dbReference>
<protein>
    <submittedName>
        <fullName evidence="3">Aromatic amino acid lyase</fullName>
    </submittedName>
</protein>
<keyword evidence="4" id="KW-1185">Reference proteome</keyword>
<dbReference type="PANTHER" id="PTHR10362">
    <property type="entry name" value="HISTIDINE AMMONIA-LYASE"/>
    <property type="match status" value="1"/>
</dbReference>
<dbReference type="Pfam" id="PF00221">
    <property type="entry name" value="Lyase_aromatic"/>
    <property type="match status" value="1"/>
</dbReference>
<evidence type="ECO:0000256" key="2">
    <source>
        <dbReference type="SAM" id="MobiDB-lite"/>
    </source>
</evidence>
<dbReference type="Gene3D" id="1.20.200.10">
    <property type="entry name" value="Fumarase/aspartase (Central domain)"/>
    <property type="match status" value="1"/>
</dbReference>
<dbReference type="SUPFAM" id="SSF48557">
    <property type="entry name" value="L-aspartase-like"/>
    <property type="match status" value="1"/>
</dbReference>
<name>A0A345HNG7_9ACTN</name>
<dbReference type="EMBL" id="CP031194">
    <property type="protein sequence ID" value="AXG78241.1"/>
    <property type="molecule type" value="Genomic_DNA"/>
</dbReference>
<organism evidence="3 4">
    <name type="scientific">Streptomyces paludis</name>
    <dbReference type="NCBI Taxonomy" id="2282738"/>
    <lineage>
        <taxon>Bacteria</taxon>
        <taxon>Bacillati</taxon>
        <taxon>Actinomycetota</taxon>
        <taxon>Actinomycetes</taxon>
        <taxon>Kitasatosporales</taxon>
        <taxon>Streptomycetaceae</taxon>
        <taxon>Streptomyces</taxon>
    </lineage>
</organism>
<evidence type="ECO:0000313" key="3">
    <source>
        <dbReference type="EMBL" id="AXG78241.1"/>
    </source>
</evidence>
<keyword evidence="1 3" id="KW-0456">Lyase</keyword>
<sequence>MTRTESDGSVTPAPAAAPAPSAATPVVAAAPASAATAPSPPAIVVLDGRSLPVSDVVRLASGAARPVPGTDAIKRAEQSWHVARELAASGRVYGRSTGVGANRGESVPTEAAADHGLRLLRSHAGAIGDPLPAREVRAMLAVRANQLLAGGAGLRPTVITALCDALESGAYPVVHAFGSVGTGDIAALAQMGLALVGEHPWQGGHAPEPQPLDNNDALALISSNALTLGQAALALDELRRLLDATELVAALSLLAVDGSYEAYAEPVHAARRHPGSYAVATRMRRLLGAAERPGPPLGRIQDPYGFRCVPQIHGPARDAADALETALAVEINAAAENPLIFPGTDADPIPAAYHHGGFYLAQIALALDHFRLSLVQTARLSTSRLSALNEPAFTRLRPFLADAEPASSGVMILEYAAGAALGDLRAYAAPASLGHAVLSRGVEEQASFASLAARQTLRVAGAYRLVVGCELVAAVRALRLRGLTPEAGLPVGRALELAGSVLDEAIADRPLTDDVTAAAALLDRFAEVARRVSDDGYGGDTSAVSGASAAYLSMTTSTEPTVPTRGIA</sequence>
<dbReference type="Gene3D" id="1.10.275.10">
    <property type="entry name" value="Fumarase/aspartase (N-terminal domain)"/>
    <property type="match status" value="1"/>
</dbReference>
<evidence type="ECO:0000313" key="4">
    <source>
        <dbReference type="Proteomes" id="UP000253868"/>
    </source>
</evidence>
<reference evidence="4" key="1">
    <citation type="submission" date="2018-07" db="EMBL/GenBank/DDBJ databases">
        <authorList>
            <person name="Zhao J."/>
        </authorList>
    </citation>
    <scope>NUCLEOTIDE SEQUENCE [LARGE SCALE GENOMIC DNA]</scope>
    <source>
        <strain evidence="4">GSSD-12</strain>
    </source>
</reference>
<accession>A0A345HNG7</accession>
<dbReference type="AlphaFoldDB" id="A0A345HNG7"/>
<dbReference type="CDD" id="cd00332">
    <property type="entry name" value="PAL-HAL"/>
    <property type="match status" value="1"/>
</dbReference>
<dbReference type="OrthoDB" id="3278073at2"/>
<feature type="region of interest" description="Disordered" evidence="2">
    <location>
        <begin position="1"/>
        <end position="20"/>
    </location>
</feature>
<dbReference type="InterPro" id="IPR001106">
    <property type="entry name" value="Aromatic_Lyase"/>
</dbReference>
<dbReference type="RefSeq" id="WP_114659605.1">
    <property type="nucleotide sequence ID" value="NZ_CP031194.1"/>
</dbReference>
<dbReference type="KEGG" id="spad:DVK44_11590"/>
<dbReference type="Proteomes" id="UP000253868">
    <property type="component" value="Chromosome"/>
</dbReference>
<feature type="compositionally biased region" description="Low complexity" evidence="2">
    <location>
        <begin position="10"/>
        <end position="20"/>
    </location>
</feature>
<gene>
    <name evidence="3" type="ORF">DVK44_11590</name>
</gene>